<evidence type="ECO:0000259" key="4">
    <source>
        <dbReference type="Pfam" id="PF00501"/>
    </source>
</evidence>
<evidence type="ECO:0000313" key="6">
    <source>
        <dbReference type="EMBL" id="GAA1738602.1"/>
    </source>
</evidence>
<reference evidence="6 7" key="1">
    <citation type="journal article" date="2019" name="Int. J. Syst. Evol. Microbiol.">
        <title>The Global Catalogue of Microorganisms (GCM) 10K type strain sequencing project: providing services to taxonomists for standard genome sequencing and annotation.</title>
        <authorList>
            <consortium name="The Broad Institute Genomics Platform"/>
            <consortium name="The Broad Institute Genome Sequencing Center for Infectious Disease"/>
            <person name="Wu L."/>
            <person name="Ma J."/>
        </authorList>
    </citation>
    <scope>NUCLEOTIDE SEQUENCE [LARGE SCALE GENOMIC DNA]</scope>
    <source>
        <strain evidence="6 7">JCM 13249</strain>
    </source>
</reference>
<evidence type="ECO:0000256" key="2">
    <source>
        <dbReference type="ARBA" id="ARBA00022598"/>
    </source>
</evidence>
<dbReference type="Proteomes" id="UP001500655">
    <property type="component" value="Unassembled WGS sequence"/>
</dbReference>
<dbReference type="CDD" id="cd04433">
    <property type="entry name" value="AFD_class_I"/>
    <property type="match status" value="1"/>
</dbReference>
<name>A0ABN2JTK9_9ACTN</name>
<dbReference type="EMBL" id="BAAALS010000002">
    <property type="protein sequence ID" value="GAA1738602.1"/>
    <property type="molecule type" value="Genomic_DNA"/>
</dbReference>
<keyword evidence="2" id="KW-0436">Ligase</keyword>
<evidence type="ECO:0000313" key="7">
    <source>
        <dbReference type="Proteomes" id="UP001500655"/>
    </source>
</evidence>
<feature type="compositionally biased region" description="Basic and acidic residues" evidence="3">
    <location>
        <begin position="502"/>
        <end position="513"/>
    </location>
</feature>
<evidence type="ECO:0000256" key="1">
    <source>
        <dbReference type="ARBA" id="ARBA00006432"/>
    </source>
</evidence>
<protein>
    <submittedName>
        <fullName evidence="6">Uncharacterized protein</fullName>
    </submittedName>
</protein>
<dbReference type="InterPro" id="IPR000873">
    <property type="entry name" value="AMP-dep_synth/lig_dom"/>
</dbReference>
<dbReference type="Gene3D" id="3.30.300.30">
    <property type="match status" value="1"/>
</dbReference>
<organism evidence="6 7">
    <name type="scientific">Luedemannella helvata</name>
    <dbReference type="NCBI Taxonomy" id="349315"/>
    <lineage>
        <taxon>Bacteria</taxon>
        <taxon>Bacillati</taxon>
        <taxon>Actinomycetota</taxon>
        <taxon>Actinomycetes</taxon>
        <taxon>Micromonosporales</taxon>
        <taxon>Micromonosporaceae</taxon>
        <taxon>Luedemannella</taxon>
    </lineage>
</organism>
<dbReference type="RefSeq" id="WP_344076638.1">
    <property type="nucleotide sequence ID" value="NZ_BAAALS010000002.1"/>
</dbReference>
<comment type="similarity">
    <text evidence="1">Belongs to the ATP-dependent AMP-binding enzyme family.</text>
</comment>
<dbReference type="InterPro" id="IPR042099">
    <property type="entry name" value="ANL_N_sf"/>
</dbReference>
<evidence type="ECO:0000256" key="3">
    <source>
        <dbReference type="SAM" id="MobiDB-lite"/>
    </source>
</evidence>
<dbReference type="Pfam" id="PF13193">
    <property type="entry name" value="AMP-binding_C"/>
    <property type="match status" value="1"/>
</dbReference>
<accession>A0ABN2JTK9</accession>
<dbReference type="SUPFAM" id="SSF56801">
    <property type="entry name" value="Acetyl-CoA synthetase-like"/>
    <property type="match status" value="1"/>
</dbReference>
<dbReference type="InterPro" id="IPR025110">
    <property type="entry name" value="AMP-bd_C"/>
</dbReference>
<proteinExistence type="inferred from homology"/>
<dbReference type="PANTHER" id="PTHR24096">
    <property type="entry name" value="LONG-CHAIN-FATTY-ACID--COA LIGASE"/>
    <property type="match status" value="1"/>
</dbReference>
<dbReference type="Gene3D" id="3.40.50.12780">
    <property type="entry name" value="N-terminal domain of ligase-like"/>
    <property type="match status" value="1"/>
</dbReference>
<gene>
    <name evidence="6" type="ORF">GCM10009681_06710</name>
</gene>
<dbReference type="Pfam" id="PF00501">
    <property type="entry name" value="AMP-binding"/>
    <property type="match status" value="1"/>
</dbReference>
<dbReference type="InterPro" id="IPR045851">
    <property type="entry name" value="AMP-bd_C_sf"/>
</dbReference>
<feature type="domain" description="AMP-dependent synthetase/ligase" evidence="4">
    <location>
        <begin position="16"/>
        <end position="366"/>
    </location>
</feature>
<evidence type="ECO:0000259" key="5">
    <source>
        <dbReference type="Pfam" id="PF13193"/>
    </source>
</evidence>
<sequence length="513" mass="55106">MSFDLSTRINEIIRIDPDAPALNADDRWRAWSYLSRAVDELDAFLSAHAVGRDARVGIVMRNRPEIVRALIAMLATRRCVVTLSPMAPREALLEETDRLGLPAVLVGERDWGTGDLATVASAAGSHVIEVRDDTGAGGPVVGRIAVPTCAARGAPTASGVAVQMLTSGTTGPARRTDLTYHGLSRELAATSPPGQLDQARLRTGTAVSWAPMVHIGGLRAVIAAVVAGRRLAMLEKFEIGPWRRLLTRHRPRVISLVPTALRMVYDADVPRGTFDSVQVVMCGTAPVTPELVDAFERRYGVAVLTMYGATEFGGVAGWTLADWRRYRAAKRGSVGRPNPGVSVRVVDADTGTVLEPGRDGLLEVTGGQAGTDWVRTTDRARLDHDGFLWILGRADDVIIRGGFKVSLTGLREVLLAHPGVRDAVVIGVPDERLGQVPVTVVEVPDGLVSANDLVDHVARRLPRYQVPVDIRVLDALPRTPSMKPDGAAIRALFEPTAASTDPRSREVEPSHGN</sequence>
<comment type="caution">
    <text evidence="6">The sequence shown here is derived from an EMBL/GenBank/DDBJ whole genome shotgun (WGS) entry which is preliminary data.</text>
</comment>
<feature type="domain" description="AMP-binding enzyme C-terminal" evidence="5">
    <location>
        <begin position="412"/>
        <end position="483"/>
    </location>
</feature>
<keyword evidence="7" id="KW-1185">Reference proteome</keyword>
<feature type="region of interest" description="Disordered" evidence="3">
    <location>
        <begin position="493"/>
        <end position="513"/>
    </location>
</feature>
<dbReference type="PANTHER" id="PTHR24096:SF149">
    <property type="entry name" value="AMP-BINDING DOMAIN-CONTAINING PROTEIN-RELATED"/>
    <property type="match status" value="1"/>
</dbReference>